<feature type="transmembrane region" description="Helical" evidence="1">
    <location>
        <begin position="924"/>
        <end position="944"/>
    </location>
</feature>
<dbReference type="Gene3D" id="3.30.70.1430">
    <property type="entry name" value="Multidrug efflux transporter AcrB pore domain"/>
    <property type="match status" value="2"/>
</dbReference>
<protein>
    <submittedName>
        <fullName evidence="2">Efflux RND transporter permease subunit</fullName>
    </submittedName>
</protein>
<dbReference type="Gene3D" id="3.30.70.1440">
    <property type="entry name" value="Multidrug efflux transporter AcrB pore domain"/>
    <property type="match status" value="1"/>
</dbReference>
<dbReference type="SUPFAM" id="SSF82866">
    <property type="entry name" value="Multidrug efflux transporter AcrB transmembrane domain"/>
    <property type="match status" value="2"/>
</dbReference>
<feature type="transmembrane region" description="Helical" evidence="1">
    <location>
        <begin position="894"/>
        <end position="912"/>
    </location>
</feature>
<sequence>MSKHSGFSPIVLFTSHRVAANLVMSLMILAGLWALQRLNTQFFPTFDVDVVNISTTWTGATADDIQQAITIPLEREVKSLAGIDRYFSTSSPGMSRIRLEINRSEDVGEVTDRIRQAVNSVNTLPDDAETPVVSKLERFEPIAKVVIAGGVSLEELRPLVRRLEQDILARGIRKVSFDGLPELEMAIEVDSNQLHRLGTSLPQIASAIRSRSIDIPAGTAGVGTVERPLRSLGQARLPSEFEELPVVTDGDGAVVRLGDIATVTMEGKEGWPRLYVDNKPSVQMTLFRTSGDDTLEAAGILQEWVADVRQQLPDNIDLIVYDENWSYLSERLQLLIKNGLGGLILVVAILFLFLNVNVAFWVSVGIPISFLAALAILELIGGSINLISLFGLIMVLGIIVDDAIVVGEDILAHIQKGEEPRSAAISGAMRMMAPVTAASLTTIAAFIPLLILDGNVGNMLIDIPTVVICVIVASLVECFLILPGHLYHSLGKKPYKPSAFRIKLDSAFDNFREQWFRPLVSAAVRNKGTTITTAVALFVISLSMVASGHIRFTFFPTIDGQTMRAAFQFAPGTSPEETRQFLNELERGLRDAESMMGEKVVRHTFQMQNHGQFGLFSSNKYGENYGTLIVDLESSENRETTNAKLIRAWKEAIDLPQGLERFTIAQTRAGPPGKAIELKLIGPDVEALKSASLELQDALATYPGVSNIEDDLPYGREQILFDIKPEGRALGLSRQEVGQRLRTAVAGQRLQIYHDRYEEVEVRLRLNREQREKLTTISDYPIVLGPERTERLDNLVSFTSVRGLDTLKRVDGELAVQVSAHVNEKVTNAGQVLAQLEQTILPELTARYGLRYGYEGRSAEQRAMMDDMLMGLLIALALIYIILTWVFSSYSWPITVMLAIPFGITGALFGHWMTGLDLTVMSQFGLFGLAGIVVNDSIVLLTFYRKLRERGMEVLEAITEAACQRLRAVLLTSLTTICGLLPILFETSLQAQFLIPMATSIVFGLAFGTGLILLVVPAMLVTLEHARDSGRRWLQLTGYKR</sequence>
<dbReference type="SUPFAM" id="SSF82714">
    <property type="entry name" value="Multidrug efflux transporter AcrB TolC docking domain, DN and DC subdomains"/>
    <property type="match status" value="2"/>
</dbReference>
<dbReference type="InterPro" id="IPR027463">
    <property type="entry name" value="AcrB_DN_DC_subdom"/>
</dbReference>
<evidence type="ECO:0000256" key="1">
    <source>
        <dbReference type="SAM" id="Phobius"/>
    </source>
</evidence>
<keyword evidence="1" id="KW-0472">Membrane</keyword>
<dbReference type="PANTHER" id="PTHR32063">
    <property type="match status" value="1"/>
</dbReference>
<dbReference type="RefSeq" id="WP_249697466.1">
    <property type="nucleotide sequence ID" value="NZ_JAMFLX010000002.1"/>
</dbReference>
<dbReference type="InterPro" id="IPR001036">
    <property type="entry name" value="Acrflvin-R"/>
</dbReference>
<accession>A0ABT0PD09</accession>
<comment type="caution">
    <text evidence="2">The sequence shown here is derived from an EMBL/GenBank/DDBJ whole genome shotgun (WGS) entry which is preliminary data.</text>
</comment>
<dbReference type="Pfam" id="PF00873">
    <property type="entry name" value="ACR_tran"/>
    <property type="match status" value="1"/>
</dbReference>
<proteinExistence type="predicted"/>
<dbReference type="EMBL" id="JAMFLX010000002">
    <property type="protein sequence ID" value="MCL6268627.1"/>
    <property type="molecule type" value="Genomic_DNA"/>
</dbReference>
<keyword evidence="1" id="KW-1133">Transmembrane helix</keyword>
<keyword evidence="1" id="KW-0812">Transmembrane</keyword>
<evidence type="ECO:0000313" key="2">
    <source>
        <dbReference type="EMBL" id="MCL6268627.1"/>
    </source>
</evidence>
<dbReference type="Gene3D" id="1.20.1640.10">
    <property type="entry name" value="Multidrug efflux transporter AcrB transmembrane domain"/>
    <property type="match status" value="2"/>
</dbReference>
<evidence type="ECO:0000313" key="3">
    <source>
        <dbReference type="Proteomes" id="UP001203338"/>
    </source>
</evidence>
<dbReference type="Proteomes" id="UP001203338">
    <property type="component" value="Unassembled WGS sequence"/>
</dbReference>
<name>A0ABT0PD09_9GAMM</name>
<dbReference type="Gene3D" id="3.30.70.1320">
    <property type="entry name" value="Multidrug efflux transporter AcrB pore domain like"/>
    <property type="match status" value="1"/>
</dbReference>
<organism evidence="2 3">
    <name type="scientific">Parendozoicomonas callyspongiae</name>
    <dbReference type="NCBI Taxonomy" id="2942213"/>
    <lineage>
        <taxon>Bacteria</taxon>
        <taxon>Pseudomonadati</taxon>
        <taxon>Pseudomonadota</taxon>
        <taxon>Gammaproteobacteria</taxon>
        <taxon>Oceanospirillales</taxon>
        <taxon>Endozoicomonadaceae</taxon>
        <taxon>Parendozoicomonas</taxon>
    </lineage>
</organism>
<keyword evidence="3" id="KW-1185">Reference proteome</keyword>
<feature type="transmembrane region" description="Helical" evidence="1">
    <location>
        <begin position="340"/>
        <end position="362"/>
    </location>
</feature>
<feature type="transmembrane region" description="Helical" evidence="1">
    <location>
        <begin position="965"/>
        <end position="985"/>
    </location>
</feature>
<feature type="transmembrane region" description="Helical" evidence="1">
    <location>
        <begin position="368"/>
        <end position="400"/>
    </location>
</feature>
<reference evidence="2 3" key="1">
    <citation type="submission" date="2022-05" db="EMBL/GenBank/DDBJ databases">
        <authorList>
            <person name="Park J.-S."/>
        </authorList>
    </citation>
    <scope>NUCLEOTIDE SEQUENCE [LARGE SCALE GENOMIC DNA]</scope>
    <source>
        <strain evidence="2 3">2012CJ34-2</strain>
    </source>
</reference>
<feature type="transmembrane region" description="Helical" evidence="1">
    <location>
        <begin position="868"/>
        <end position="887"/>
    </location>
</feature>
<dbReference type="PANTHER" id="PTHR32063:SF33">
    <property type="entry name" value="RND SUPERFAMILY EFFLUX PUMP PERMEASE COMPONENT"/>
    <property type="match status" value="1"/>
</dbReference>
<gene>
    <name evidence="2" type="ORF">M3P05_01495</name>
</gene>
<dbReference type="SUPFAM" id="SSF82693">
    <property type="entry name" value="Multidrug efflux transporter AcrB pore domain, PN1, PN2, PC1 and PC2 subdomains"/>
    <property type="match status" value="1"/>
</dbReference>
<feature type="transmembrane region" description="Helical" evidence="1">
    <location>
        <begin position="18"/>
        <end position="35"/>
    </location>
</feature>
<feature type="transmembrane region" description="Helical" evidence="1">
    <location>
        <begin position="431"/>
        <end position="451"/>
    </location>
</feature>
<feature type="transmembrane region" description="Helical" evidence="1">
    <location>
        <begin position="463"/>
        <end position="487"/>
    </location>
</feature>
<dbReference type="Gene3D" id="3.30.2090.10">
    <property type="entry name" value="Multidrug efflux transporter AcrB TolC docking domain, DN and DC subdomains"/>
    <property type="match status" value="2"/>
</dbReference>
<feature type="transmembrane region" description="Helical" evidence="1">
    <location>
        <begin position="997"/>
        <end position="1023"/>
    </location>
</feature>
<dbReference type="PRINTS" id="PR00702">
    <property type="entry name" value="ACRIFLAVINRP"/>
</dbReference>